<gene>
    <name evidence="1" type="ORF">C1I91_23365</name>
</gene>
<dbReference type="Proteomes" id="UP000286268">
    <property type="component" value="Chromosome"/>
</dbReference>
<evidence type="ECO:0000313" key="2">
    <source>
        <dbReference type="Proteomes" id="UP000286268"/>
    </source>
</evidence>
<dbReference type="AlphaFoldDB" id="A0A3R5UI50"/>
<proteinExistence type="predicted"/>
<sequence length="217" mass="25369">MKDILICNRKIYTGLWSLSSEELKTPFIQLFSGDTVSAEEFHKLYFQWYNLIHEFTHILRDHYKISFDWATKGASEEQSANDFAISYWKHLGANKNLEILISNIERILDNIPSPVPNGIDFLDYCNKHFSELQTVEAYTFLQFTSVKNSFYSTKSFEEVLKDFGFKNLPKLEALNLKPQYDPQSIIDNCRYLLGKLNIETPKVEVIICDNLFIQRAE</sequence>
<evidence type="ECO:0000313" key="1">
    <source>
        <dbReference type="EMBL" id="QAA34342.1"/>
    </source>
</evidence>
<accession>A0A3R5UI50</accession>
<organism evidence="1 2">
    <name type="scientific">Clostridium manihotivorum</name>
    <dbReference type="NCBI Taxonomy" id="2320868"/>
    <lineage>
        <taxon>Bacteria</taxon>
        <taxon>Bacillati</taxon>
        <taxon>Bacillota</taxon>
        <taxon>Clostridia</taxon>
        <taxon>Eubacteriales</taxon>
        <taxon>Clostridiaceae</taxon>
        <taxon>Clostridium</taxon>
    </lineage>
</organism>
<dbReference type="RefSeq" id="WP_128215059.1">
    <property type="nucleotide sequence ID" value="NZ_CP025746.1"/>
</dbReference>
<keyword evidence="2" id="KW-1185">Reference proteome</keyword>
<reference evidence="1 2" key="1">
    <citation type="submission" date="2018-01" db="EMBL/GenBank/DDBJ databases">
        <title>Genome Sequencing and Assembly of Anaerobacter polyendosporus strain CT4.</title>
        <authorList>
            <person name="Tachaapaikoon C."/>
            <person name="Sutheeworapong S."/>
            <person name="Jenjaroenpun P."/>
            <person name="Wongsurawat T."/>
            <person name="Nookeaw I."/>
            <person name="Cheawchanlertfa P."/>
            <person name="Kosugi A."/>
            <person name="Cheevadhanarak S."/>
            <person name="Ratanakhanokchai K."/>
        </authorList>
    </citation>
    <scope>NUCLEOTIDE SEQUENCE [LARGE SCALE GENOMIC DNA]</scope>
    <source>
        <strain evidence="1 2">CT4</strain>
    </source>
</reference>
<dbReference type="OrthoDB" id="2038991at2"/>
<dbReference type="KEGG" id="cmah:C1I91_23365"/>
<dbReference type="EMBL" id="CP025746">
    <property type="protein sequence ID" value="QAA34342.1"/>
    <property type="molecule type" value="Genomic_DNA"/>
</dbReference>
<protein>
    <submittedName>
        <fullName evidence="1">Uncharacterized protein</fullName>
    </submittedName>
</protein>
<name>A0A3R5UI50_9CLOT</name>